<dbReference type="Pfam" id="PF12399">
    <property type="entry name" value="BCA_ABC_TP_C"/>
    <property type="match status" value="1"/>
</dbReference>
<dbReference type="GO" id="GO:0005524">
    <property type="term" value="F:ATP binding"/>
    <property type="evidence" value="ECO:0007669"/>
    <property type="project" value="UniProtKB-KW"/>
</dbReference>
<dbReference type="CDD" id="cd03219">
    <property type="entry name" value="ABC_Mj1267_LivG_branched"/>
    <property type="match status" value="1"/>
</dbReference>
<accession>A0A844CWX9</accession>
<evidence type="ECO:0000256" key="3">
    <source>
        <dbReference type="ARBA" id="ARBA00022840"/>
    </source>
</evidence>
<dbReference type="Gene3D" id="3.40.50.300">
    <property type="entry name" value="P-loop containing nucleotide triphosphate hydrolases"/>
    <property type="match status" value="1"/>
</dbReference>
<dbReference type="SUPFAM" id="SSF52540">
    <property type="entry name" value="P-loop containing nucleoside triphosphate hydrolases"/>
    <property type="match status" value="1"/>
</dbReference>
<evidence type="ECO:0000313" key="6">
    <source>
        <dbReference type="Proteomes" id="UP000564704"/>
    </source>
</evidence>
<keyword evidence="2" id="KW-0547">Nucleotide-binding</keyword>
<dbReference type="InterPro" id="IPR051120">
    <property type="entry name" value="ABC_AA/LPS_Transport"/>
</dbReference>
<keyword evidence="6" id="KW-1185">Reference proteome</keyword>
<dbReference type="SMART" id="SM00382">
    <property type="entry name" value="AAA"/>
    <property type="match status" value="1"/>
</dbReference>
<reference evidence="5 6" key="1">
    <citation type="submission" date="2019-05" db="EMBL/GenBank/DDBJ databases">
        <title>Roseovarius bejariae sp. nov., a moderately halophylic bacterium isolated from a saline soil in Rambla Salada (Murcia).</title>
        <authorList>
            <person name="Castro D.J."/>
            <person name="Gomez-Altuve A."/>
            <person name="Reina J.C."/>
            <person name="Rodriguez M."/>
            <person name="Sampedro I."/>
            <person name="Llamas I."/>
            <person name="Martinez-Checa F."/>
        </authorList>
    </citation>
    <scope>NUCLEOTIDE SEQUENCE [LARGE SCALE GENOMIC DNA]</scope>
    <source>
        <strain evidence="5 6">A21</strain>
    </source>
</reference>
<dbReference type="AlphaFoldDB" id="A0A844CWX9"/>
<evidence type="ECO:0000313" key="5">
    <source>
        <dbReference type="EMBL" id="MRU15150.1"/>
    </source>
</evidence>
<keyword evidence="3 5" id="KW-0067">ATP-binding</keyword>
<dbReference type="Proteomes" id="UP000564704">
    <property type="component" value="Unassembled WGS sequence"/>
</dbReference>
<dbReference type="InterPro" id="IPR027417">
    <property type="entry name" value="P-loop_NTPase"/>
</dbReference>
<keyword evidence="1" id="KW-0813">Transport</keyword>
<dbReference type="InterPro" id="IPR032823">
    <property type="entry name" value="BCA_ABC_TP_C"/>
</dbReference>
<dbReference type="GO" id="GO:0016887">
    <property type="term" value="F:ATP hydrolysis activity"/>
    <property type="evidence" value="ECO:0007669"/>
    <property type="project" value="InterPro"/>
</dbReference>
<name>A0A844CWX9_9RHOB</name>
<dbReference type="InterPro" id="IPR003439">
    <property type="entry name" value="ABC_transporter-like_ATP-bd"/>
</dbReference>
<protein>
    <submittedName>
        <fullName evidence="5">ABC transporter ATP-binding protein</fullName>
    </submittedName>
</protein>
<dbReference type="Pfam" id="PF00005">
    <property type="entry name" value="ABC_tran"/>
    <property type="match status" value="1"/>
</dbReference>
<evidence type="ECO:0000259" key="4">
    <source>
        <dbReference type="PROSITE" id="PS50893"/>
    </source>
</evidence>
<comment type="caution">
    <text evidence="5">The sequence shown here is derived from an EMBL/GenBank/DDBJ whole genome shotgun (WGS) entry which is preliminary data.</text>
</comment>
<dbReference type="PANTHER" id="PTHR45772">
    <property type="entry name" value="CONSERVED COMPONENT OF ABC TRANSPORTER FOR NATURAL AMINO ACIDS-RELATED"/>
    <property type="match status" value="1"/>
</dbReference>
<dbReference type="PROSITE" id="PS50893">
    <property type="entry name" value="ABC_TRANSPORTER_2"/>
    <property type="match status" value="1"/>
</dbReference>
<feature type="domain" description="ABC transporter" evidence="4">
    <location>
        <begin position="3"/>
        <end position="233"/>
    </location>
</feature>
<gene>
    <name evidence="5" type="ORF">FDP25_06875</name>
</gene>
<organism evidence="5 6">
    <name type="scientific">Roseovarius bejariae</name>
    <dbReference type="NCBI Taxonomy" id="2576383"/>
    <lineage>
        <taxon>Bacteria</taxon>
        <taxon>Pseudomonadati</taxon>
        <taxon>Pseudomonadota</taxon>
        <taxon>Alphaproteobacteria</taxon>
        <taxon>Rhodobacterales</taxon>
        <taxon>Roseobacteraceae</taxon>
        <taxon>Roseovarius</taxon>
    </lineage>
</organism>
<evidence type="ECO:0000256" key="1">
    <source>
        <dbReference type="ARBA" id="ARBA00022448"/>
    </source>
</evidence>
<sequence length="234" mass="25612">MLLSTRGLSKHFDGLQAVTDVDFDLPEGEVRALIGPNGAGKTTLVSMICGRLAPSSGSVHFEGQDITRLPAHKRVCLGIAYTFQITSVFPRLTARENVALAARRHLPKAEVTDAVENALDRVGLQDRIDEDAGNLSYGHQRLLETAMGFVQKPRLLILDEPTQGLADSEIERFKSLINELRQTTTILLIEHNMSVVMELADRVTVLNFGECLAEGTPQEIHENPKVQAAYLGTG</sequence>
<dbReference type="InterPro" id="IPR003593">
    <property type="entry name" value="AAA+_ATPase"/>
</dbReference>
<dbReference type="GO" id="GO:0005886">
    <property type="term" value="C:plasma membrane"/>
    <property type="evidence" value="ECO:0007669"/>
    <property type="project" value="TreeGrafter"/>
</dbReference>
<dbReference type="PANTHER" id="PTHR45772:SF2">
    <property type="entry name" value="ABC TRANSPORTER ATP-BINDING PROTEIN"/>
    <property type="match status" value="1"/>
</dbReference>
<evidence type="ECO:0000256" key="2">
    <source>
        <dbReference type="ARBA" id="ARBA00022741"/>
    </source>
</evidence>
<dbReference type="EMBL" id="SZWE01000001">
    <property type="protein sequence ID" value="MRU15150.1"/>
    <property type="molecule type" value="Genomic_DNA"/>
</dbReference>
<proteinExistence type="predicted"/>